<dbReference type="Gene3D" id="3.30.365.10">
    <property type="entry name" value="Aldehyde oxidase/xanthine dehydrogenase, molybdopterin binding domain"/>
    <property type="match status" value="4"/>
</dbReference>
<dbReference type="PANTHER" id="PTHR11908">
    <property type="entry name" value="XANTHINE DEHYDROGENASE"/>
    <property type="match status" value="1"/>
</dbReference>
<keyword evidence="5" id="KW-0408">Iron</keyword>
<proteinExistence type="inferred from homology"/>
<dbReference type="InterPro" id="IPR001041">
    <property type="entry name" value="2Fe-2S_ferredoxin-type"/>
</dbReference>
<evidence type="ECO:0000259" key="6">
    <source>
        <dbReference type="PROSITE" id="PS51085"/>
    </source>
</evidence>
<dbReference type="Pfam" id="PF02738">
    <property type="entry name" value="MoCoBD_1"/>
    <property type="match status" value="1"/>
</dbReference>
<evidence type="ECO:0000256" key="3">
    <source>
        <dbReference type="ARBA" id="ARBA00022723"/>
    </source>
</evidence>
<dbReference type="CDD" id="cd00207">
    <property type="entry name" value="fer2"/>
    <property type="match status" value="1"/>
</dbReference>
<dbReference type="SUPFAM" id="SSF47741">
    <property type="entry name" value="CO dehydrogenase ISP C-domain like"/>
    <property type="match status" value="1"/>
</dbReference>
<dbReference type="InterPro" id="IPR006058">
    <property type="entry name" value="2Fe2S_fd_BS"/>
</dbReference>
<dbReference type="PROSITE" id="PS51085">
    <property type="entry name" value="2FE2S_FER_2"/>
    <property type="match status" value="1"/>
</dbReference>
<dbReference type="Gene3D" id="3.10.20.30">
    <property type="match status" value="1"/>
</dbReference>
<dbReference type="InterPro" id="IPR036884">
    <property type="entry name" value="2Fe-2S-bd_dom_sf"/>
</dbReference>
<dbReference type="Proteomes" id="UP001595993">
    <property type="component" value="Unassembled WGS sequence"/>
</dbReference>
<comment type="caution">
    <text evidence="7">The sequence shown here is derived from an EMBL/GenBank/DDBJ whole genome shotgun (WGS) entry which is preliminary data.</text>
</comment>
<dbReference type="InterPro" id="IPR002888">
    <property type="entry name" value="2Fe-2S-bd"/>
</dbReference>
<dbReference type="PROSITE" id="PS00197">
    <property type="entry name" value="2FE2S_FER_1"/>
    <property type="match status" value="1"/>
</dbReference>
<keyword evidence="3" id="KW-0479">Metal-binding</keyword>
<evidence type="ECO:0000256" key="4">
    <source>
        <dbReference type="ARBA" id="ARBA00023002"/>
    </source>
</evidence>
<dbReference type="Gene3D" id="1.10.150.120">
    <property type="entry name" value="[2Fe-2S]-binding domain"/>
    <property type="match status" value="1"/>
</dbReference>
<dbReference type="SUPFAM" id="SSF56003">
    <property type="entry name" value="Molybdenum cofactor-binding domain"/>
    <property type="match status" value="1"/>
</dbReference>
<protein>
    <submittedName>
        <fullName evidence="7">Molybdopterin-dependent oxidoreductase</fullName>
    </submittedName>
</protein>
<dbReference type="SUPFAM" id="SSF54665">
    <property type="entry name" value="CO dehydrogenase molybdoprotein N-domain-like"/>
    <property type="match status" value="1"/>
</dbReference>
<keyword evidence="8" id="KW-1185">Reference proteome</keyword>
<dbReference type="RefSeq" id="WP_381191751.1">
    <property type="nucleotide sequence ID" value="NZ_JBHSFE010000005.1"/>
</dbReference>
<dbReference type="EMBL" id="JBHSFE010000005">
    <property type="protein sequence ID" value="MFC4607042.1"/>
    <property type="molecule type" value="Genomic_DNA"/>
</dbReference>
<dbReference type="InterPro" id="IPR036856">
    <property type="entry name" value="Ald_Oxase/Xan_DH_a/b_sf"/>
</dbReference>
<evidence type="ECO:0000256" key="2">
    <source>
        <dbReference type="ARBA" id="ARBA00022505"/>
    </source>
</evidence>
<evidence type="ECO:0000313" key="7">
    <source>
        <dbReference type="EMBL" id="MFC4607042.1"/>
    </source>
</evidence>
<feature type="domain" description="2Fe-2S ferredoxin-type" evidence="6">
    <location>
        <begin position="1"/>
        <end position="75"/>
    </location>
</feature>
<accession>A0ABV9G2B0</accession>
<gene>
    <name evidence="7" type="ORF">ACFO9E_04280</name>
</gene>
<dbReference type="InterPro" id="IPR012675">
    <property type="entry name" value="Beta-grasp_dom_sf"/>
</dbReference>
<dbReference type="Pfam" id="PF00111">
    <property type="entry name" value="Fer2"/>
    <property type="match status" value="1"/>
</dbReference>
<keyword evidence="2" id="KW-0500">Molybdenum</keyword>
<dbReference type="InterPro" id="IPR037165">
    <property type="entry name" value="AldOxase/xan_DH_Mopterin-bd_sf"/>
</dbReference>
<dbReference type="InterPro" id="IPR008274">
    <property type="entry name" value="AldOxase/xan_DH_MoCoBD1"/>
</dbReference>
<evidence type="ECO:0000256" key="5">
    <source>
        <dbReference type="ARBA" id="ARBA00023004"/>
    </source>
</evidence>
<keyword evidence="4" id="KW-0560">Oxidoreductase</keyword>
<dbReference type="SUPFAM" id="SSF54292">
    <property type="entry name" value="2Fe-2S ferredoxin-like"/>
    <property type="match status" value="1"/>
</dbReference>
<dbReference type="Pfam" id="PF20256">
    <property type="entry name" value="MoCoBD_2"/>
    <property type="match status" value="1"/>
</dbReference>
<dbReference type="InterPro" id="IPR016208">
    <property type="entry name" value="Ald_Oxase/xanthine_DH-like"/>
</dbReference>
<dbReference type="Pfam" id="PF01799">
    <property type="entry name" value="Fer2_2"/>
    <property type="match status" value="1"/>
</dbReference>
<comment type="similarity">
    <text evidence="1">Belongs to the xanthine dehydrogenase family.</text>
</comment>
<organism evidence="7 8">
    <name type="scientific">Streptomyces maoxianensis</name>
    <dbReference type="NCBI Taxonomy" id="1459942"/>
    <lineage>
        <taxon>Bacteria</taxon>
        <taxon>Bacillati</taxon>
        <taxon>Actinomycetota</taxon>
        <taxon>Actinomycetes</taxon>
        <taxon>Kitasatosporales</taxon>
        <taxon>Streptomycetaceae</taxon>
        <taxon>Streptomyces</taxon>
    </lineage>
</organism>
<dbReference type="SMART" id="SM01008">
    <property type="entry name" value="Ald_Xan_dh_C"/>
    <property type="match status" value="1"/>
</dbReference>
<sequence length="861" mass="90601">MDVTVNGSARQVGSEPDATAVQFLRETLGLTGTKLVCGAGVCGACTVHVDGVPKVACLTPAAALEGTSVTTVEGLRGKHPVQRAFAAHDALQCGYCTPGFVMEASIFVDRWRAEHGDTAPSRADIAAALAGHLCRCGAYQGIYAAVAAACAGAHDTDDAPPPRVEAMQKITGQALYTTDVHPDGLLDGVIVRSRHAHARVRSVTGDDKLVDLLPGDRTVRYVGQPIAAVAAETLAAAEAAAERVRVEYEVLPAAVDPSLAELPDSPVVYPTKEERKQAPASAEGLVIPAKWNGNVRGPVRMNWRGGLALKRIEQARAQGESRRLVEATFTAEPQVHTPLEPHACLASWDSGGDLHLWVSTQALAEVAERAAERFRLRPEQVHASAVHVGGGFGSKLSLTSDVVAAAELARVHAAPVRVVLNRAEELTDGGHRPGTRADIAMLTDDDGNLAALTLDVHGDGGVSVGSGVASLARFIYGNAPRRLRDFDIVTHRPPATPFRGPGGPPMAWALEQTVDETAHRRGEDPIALRRRWDGNSKRRALYDVAAALPLWTQRPAVGSQTGRLRRGVGVAAANWMYFLDPSTQVELTVEEGIVVARTATQDMGQGARSVIADVIAAELGLAPDRVRVDIGRTGTVHGPTSGGSRTTTSIAPAARDAAARLRSALAAKAPGQGTGGAVEKLLADAEGLRVVGKRRRDRLGYAAPVRVGGVIIGRGFTGAVHVTEVEVDTRLGHTRVTRVWGGIAAGRLYSPALALGQCQGGVIQGIGYALYEERVTDPLTGVVLSDNLEDYRIPGIGDIPEIDIHFNEEGFDHVDGGGVGLGEVCTLPVAASVGNAVHAATGWRPHHLPIRPDRLLEGLRA</sequence>
<name>A0ABV9G2B0_9ACTN</name>
<dbReference type="PANTHER" id="PTHR11908:SF132">
    <property type="entry name" value="ALDEHYDE OXIDASE 1-RELATED"/>
    <property type="match status" value="1"/>
</dbReference>
<evidence type="ECO:0000256" key="1">
    <source>
        <dbReference type="ARBA" id="ARBA00006849"/>
    </source>
</evidence>
<reference evidence="8" key="1">
    <citation type="journal article" date="2019" name="Int. J. Syst. Evol. Microbiol.">
        <title>The Global Catalogue of Microorganisms (GCM) 10K type strain sequencing project: providing services to taxonomists for standard genome sequencing and annotation.</title>
        <authorList>
            <consortium name="The Broad Institute Genomics Platform"/>
            <consortium name="The Broad Institute Genome Sequencing Center for Infectious Disease"/>
            <person name="Wu L."/>
            <person name="Ma J."/>
        </authorList>
    </citation>
    <scope>NUCLEOTIDE SEQUENCE [LARGE SCALE GENOMIC DNA]</scope>
    <source>
        <strain evidence="8">CGMCC 4.7139</strain>
    </source>
</reference>
<dbReference type="InterPro" id="IPR046867">
    <property type="entry name" value="AldOxase/xan_DH_MoCoBD2"/>
</dbReference>
<dbReference type="InterPro" id="IPR000674">
    <property type="entry name" value="Ald_Oxase/Xan_DH_a/b"/>
</dbReference>
<dbReference type="InterPro" id="IPR036010">
    <property type="entry name" value="2Fe-2S_ferredoxin-like_sf"/>
</dbReference>
<evidence type="ECO:0000313" key="8">
    <source>
        <dbReference type="Proteomes" id="UP001595993"/>
    </source>
</evidence>
<dbReference type="Gene3D" id="3.90.1170.50">
    <property type="entry name" value="Aldehyde oxidase/xanthine dehydrogenase, a/b hammerhead"/>
    <property type="match status" value="2"/>
</dbReference>
<dbReference type="Pfam" id="PF01315">
    <property type="entry name" value="Ald_Xan_dh_C"/>
    <property type="match status" value="1"/>
</dbReference>